<dbReference type="SUPFAM" id="SSF53474">
    <property type="entry name" value="alpha/beta-Hydrolases"/>
    <property type="match status" value="1"/>
</dbReference>
<dbReference type="RefSeq" id="WP_098037800.1">
    <property type="nucleotide sequence ID" value="NZ_CWGJ01000010.1"/>
</dbReference>
<evidence type="ECO:0000256" key="1">
    <source>
        <dbReference type="ARBA" id="ARBA00006499"/>
    </source>
</evidence>
<evidence type="ECO:0000313" key="5">
    <source>
        <dbReference type="Proteomes" id="UP000220251"/>
    </source>
</evidence>
<accession>A0A0H5DPL1</accession>
<dbReference type="Pfam" id="PF02230">
    <property type="entry name" value="Abhydrolase_2"/>
    <property type="match status" value="1"/>
</dbReference>
<organism evidence="4 5">
    <name type="scientific">Estrella lausannensis</name>
    <dbReference type="NCBI Taxonomy" id="483423"/>
    <lineage>
        <taxon>Bacteria</taxon>
        <taxon>Pseudomonadati</taxon>
        <taxon>Chlamydiota</taxon>
        <taxon>Chlamydiia</taxon>
        <taxon>Parachlamydiales</taxon>
        <taxon>Candidatus Criblamydiaceae</taxon>
        <taxon>Estrella</taxon>
    </lineage>
</organism>
<keyword evidence="2" id="KW-0378">Hydrolase</keyword>
<evidence type="ECO:0000259" key="3">
    <source>
        <dbReference type="Pfam" id="PF02230"/>
    </source>
</evidence>
<dbReference type="AlphaFoldDB" id="A0A0H5DPL1"/>
<dbReference type="EMBL" id="CWGJ01000010">
    <property type="protein sequence ID" value="CRX37938.1"/>
    <property type="molecule type" value="Genomic_DNA"/>
</dbReference>
<dbReference type="InterPro" id="IPR003140">
    <property type="entry name" value="PLipase/COase/thioEstase"/>
</dbReference>
<sequence>MIKNVLHRGPPASDASGALILLHGRGGTARGILSLSELLCGDDYYIAAPQAVGNVWYPHSFLEDETFNEPYLSQSISGIQELIEETASHMLKNRIFIAGFSQGACLALEVTARSATLYGGIIAFTGGLIGKEVRENRYRGDFKGTKVFISNGDHDSHIPLRRSQESKTLMEKLGALVTLKIYEGRDHTIVEDEIKSVKETFFSP</sequence>
<dbReference type="OrthoDB" id="9795555at2"/>
<protein>
    <submittedName>
        <fullName evidence="4">Phospholipase/Carboxylesterase</fullName>
    </submittedName>
</protein>
<dbReference type="InterPro" id="IPR029058">
    <property type="entry name" value="AB_hydrolase_fold"/>
</dbReference>
<feature type="domain" description="Phospholipase/carboxylesterase/thioesterase" evidence="3">
    <location>
        <begin position="11"/>
        <end position="199"/>
    </location>
</feature>
<evidence type="ECO:0000256" key="2">
    <source>
        <dbReference type="ARBA" id="ARBA00022801"/>
    </source>
</evidence>
<dbReference type="InterPro" id="IPR050565">
    <property type="entry name" value="LYPA1-2/EST-like"/>
</dbReference>
<gene>
    <name evidence="4" type="ORF">ELAC_0583</name>
</gene>
<dbReference type="Gene3D" id="3.40.50.1820">
    <property type="entry name" value="alpha/beta hydrolase"/>
    <property type="match status" value="1"/>
</dbReference>
<name>A0A0H5DPL1_9BACT</name>
<dbReference type="PANTHER" id="PTHR10655">
    <property type="entry name" value="LYSOPHOSPHOLIPASE-RELATED"/>
    <property type="match status" value="1"/>
</dbReference>
<comment type="similarity">
    <text evidence="1">Belongs to the AB hydrolase superfamily. AB hydrolase 2 family.</text>
</comment>
<dbReference type="Proteomes" id="UP000220251">
    <property type="component" value="Unassembled WGS sequence"/>
</dbReference>
<proteinExistence type="inferred from homology"/>
<keyword evidence="5" id="KW-1185">Reference proteome</keyword>
<evidence type="ECO:0000313" key="4">
    <source>
        <dbReference type="EMBL" id="CRX37938.1"/>
    </source>
</evidence>
<dbReference type="GO" id="GO:0016787">
    <property type="term" value="F:hydrolase activity"/>
    <property type="evidence" value="ECO:0007669"/>
    <property type="project" value="UniProtKB-KW"/>
</dbReference>
<reference evidence="5" key="1">
    <citation type="submission" date="2015-06" db="EMBL/GenBank/DDBJ databases">
        <authorList>
            <person name="Bertelli C."/>
        </authorList>
    </citation>
    <scope>NUCLEOTIDE SEQUENCE [LARGE SCALE GENOMIC DNA]</scope>
    <source>
        <strain evidence="5">CRIB-30</strain>
    </source>
</reference>
<dbReference type="PANTHER" id="PTHR10655:SF17">
    <property type="entry name" value="LYSOPHOSPHOLIPASE-LIKE PROTEIN 1"/>
    <property type="match status" value="1"/>
</dbReference>